<evidence type="ECO:0000256" key="1">
    <source>
        <dbReference type="SAM" id="MobiDB-lite"/>
    </source>
</evidence>
<feature type="compositionally biased region" description="Acidic residues" evidence="1">
    <location>
        <begin position="38"/>
        <end position="55"/>
    </location>
</feature>
<protein>
    <submittedName>
        <fullName evidence="2">Uncharacterized protein</fullName>
    </submittedName>
</protein>
<proteinExistence type="predicted"/>
<evidence type="ECO:0000313" key="2">
    <source>
        <dbReference type="EMBL" id="KAK6636753.1"/>
    </source>
</evidence>
<reference evidence="2 3" key="1">
    <citation type="submission" date="2023-10" db="EMBL/GenBank/DDBJ databases">
        <title>Genomes of two closely related lineages of the louse Polyplax serrata with different host specificities.</title>
        <authorList>
            <person name="Martinu J."/>
            <person name="Tarabai H."/>
            <person name="Stefka J."/>
            <person name="Hypsa V."/>
        </authorList>
    </citation>
    <scope>NUCLEOTIDE SEQUENCE [LARGE SCALE GENOMIC DNA]</scope>
    <source>
        <strain evidence="2">HR10_N</strain>
    </source>
</reference>
<feature type="compositionally biased region" description="Basic and acidic residues" evidence="1">
    <location>
        <begin position="56"/>
        <end position="66"/>
    </location>
</feature>
<sequence>MGEFKASRGKIRRQQSAKHGVRSHTGKSKKKTLQQRDGEEEEQEEEEEDDDDYDDEKNNGIEKLQS</sequence>
<gene>
    <name evidence="2" type="ORF">RUM43_010416</name>
</gene>
<name>A0AAN8P0C6_POLSC</name>
<feature type="region of interest" description="Disordered" evidence="1">
    <location>
        <begin position="1"/>
        <end position="66"/>
    </location>
</feature>
<evidence type="ECO:0000313" key="3">
    <source>
        <dbReference type="Proteomes" id="UP001372834"/>
    </source>
</evidence>
<comment type="caution">
    <text evidence="2">The sequence shown here is derived from an EMBL/GenBank/DDBJ whole genome shotgun (WGS) entry which is preliminary data.</text>
</comment>
<organism evidence="2 3">
    <name type="scientific">Polyplax serrata</name>
    <name type="common">Common mouse louse</name>
    <dbReference type="NCBI Taxonomy" id="468196"/>
    <lineage>
        <taxon>Eukaryota</taxon>
        <taxon>Metazoa</taxon>
        <taxon>Ecdysozoa</taxon>
        <taxon>Arthropoda</taxon>
        <taxon>Hexapoda</taxon>
        <taxon>Insecta</taxon>
        <taxon>Pterygota</taxon>
        <taxon>Neoptera</taxon>
        <taxon>Paraneoptera</taxon>
        <taxon>Psocodea</taxon>
        <taxon>Troctomorpha</taxon>
        <taxon>Phthiraptera</taxon>
        <taxon>Anoplura</taxon>
        <taxon>Polyplacidae</taxon>
        <taxon>Polyplax</taxon>
    </lineage>
</organism>
<dbReference type="Proteomes" id="UP001372834">
    <property type="component" value="Unassembled WGS sequence"/>
</dbReference>
<feature type="compositionally biased region" description="Basic residues" evidence="1">
    <location>
        <begin position="7"/>
        <end position="33"/>
    </location>
</feature>
<dbReference type="EMBL" id="JAWJWE010000004">
    <property type="protein sequence ID" value="KAK6636753.1"/>
    <property type="molecule type" value="Genomic_DNA"/>
</dbReference>
<dbReference type="AlphaFoldDB" id="A0AAN8P0C6"/>
<accession>A0AAN8P0C6</accession>